<name>A0A9X4FLB8_9VIBR</name>
<organism evidence="1 2">
    <name type="scientific">Vibrio aestuarianus</name>
    <dbReference type="NCBI Taxonomy" id="28171"/>
    <lineage>
        <taxon>Bacteria</taxon>
        <taxon>Pseudomonadati</taxon>
        <taxon>Pseudomonadota</taxon>
        <taxon>Gammaproteobacteria</taxon>
        <taxon>Vibrionales</taxon>
        <taxon>Vibrionaceae</taxon>
        <taxon>Vibrio</taxon>
    </lineage>
</organism>
<accession>A0A9X4FLB8</accession>
<comment type="caution">
    <text evidence="1">The sequence shown here is derived from an EMBL/GenBank/DDBJ whole genome shotgun (WGS) entry which is preliminary data.</text>
</comment>
<proteinExistence type="predicted"/>
<sequence length="372" mass="43684">MSEYQYYKFERLDGYLDAKARQALRSISSRAEISATSFQVYYTYSDLKAEPSELIVKYFDIGFYYADWGSIDVYIKLPAGTLPDVLLGFSIDGLYVHQSDEWQLLIFSIEEYDEYFDDEHADDFFQHLADLRSGLMQGDWRLVYFMWLKAFDFNDDVERMPLIQFDFEHLSEELQAFAALYDIPLALVKALAMVLNEQSSHQAKQPHFQFDAWLHNLTDAEKNTLLRTLFEQGQLTRHQALALTRKEPASKDEAYLYWLTLDLISPFIEQAQSQLQQEQAEELAKKLAIEKAEKEKSLTDIYNQRERFWQQAQEQANRTCASGYDTASRYLHQLFEAYQFKADKAAFEQRFKRFVVANDSRKALLNRLSDLL</sequence>
<evidence type="ECO:0000313" key="2">
    <source>
        <dbReference type="Proteomes" id="UP001140973"/>
    </source>
</evidence>
<protein>
    <submittedName>
        <fullName evidence="1">Uncharacterized protein</fullName>
    </submittedName>
</protein>
<dbReference type="EMBL" id="JAKNAP010000022">
    <property type="protein sequence ID" value="MDE1357316.1"/>
    <property type="molecule type" value="Genomic_DNA"/>
</dbReference>
<dbReference type="AlphaFoldDB" id="A0A9X4FLB8"/>
<dbReference type="RefSeq" id="WP_176246611.1">
    <property type="nucleotide sequence ID" value="NZ_JAAKZK010000056.1"/>
</dbReference>
<dbReference type="Proteomes" id="UP001140973">
    <property type="component" value="Unassembled WGS sequence"/>
</dbReference>
<reference evidence="1" key="1">
    <citation type="submission" date="2022-02" db="EMBL/GenBank/DDBJ databases">
        <title>Emergence and expansion in Europe of a Vibrio aestuarianus clonal complex pathogenic for oysters.</title>
        <authorList>
            <person name="Mesnil A."/>
            <person name="Travers M.-A."/>
        </authorList>
    </citation>
    <scope>NUCLEOTIDE SEQUENCE</scope>
    <source>
        <strain evidence="1">151-ITT-15-cp-1</strain>
    </source>
</reference>
<gene>
    <name evidence="1" type="ORF">L9W73_08375</name>
</gene>
<evidence type="ECO:0000313" key="1">
    <source>
        <dbReference type="EMBL" id="MDE1357316.1"/>
    </source>
</evidence>